<evidence type="ECO:0000313" key="5">
    <source>
        <dbReference type="Proteomes" id="UP000002968"/>
    </source>
</evidence>
<keyword evidence="1" id="KW-0808">Transferase</keyword>
<feature type="compositionally biased region" description="Basic residues" evidence="2">
    <location>
        <begin position="163"/>
        <end position="174"/>
    </location>
</feature>
<dbReference type="InterPro" id="IPR050267">
    <property type="entry name" value="Anti-sigma-factor_SerPK"/>
</dbReference>
<feature type="domain" description="Histidine kinase/HSP90-like ATPase" evidence="3">
    <location>
        <begin position="7"/>
        <end position="113"/>
    </location>
</feature>
<proteinExistence type="predicted"/>
<dbReference type="STRING" id="467200.SSRG_01842"/>
<keyword evidence="1" id="KW-0418">Kinase</keyword>
<keyword evidence="5" id="KW-1185">Reference proteome</keyword>
<name>D9Y192_9ACTN</name>
<organism evidence="4 5">
    <name type="scientific">Streptomyces griseoflavus Tu4000</name>
    <dbReference type="NCBI Taxonomy" id="467200"/>
    <lineage>
        <taxon>Bacteria</taxon>
        <taxon>Bacillati</taxon>
        <taxon>Actinomycetota</taxon>
        <taxon>Actinomycetes</taxon>
        <taxon>Kitasatosporales</taxon>
        <taxon>Streptomycetaceae</taxon>
        <taxon>Streptomyces</taxon>
    </lineage>
</organism>
<dbReference type="EMBL" id="GG657758">
    <property type="protein sequence ID" value="EFL39038.1"/>
    <property type="molecule type" value="Genomic_DNA"/>
</dbReference>
<dbReference type="Gene3D" id="3.30.565.10">
    <property type="entry name" value="Histidine kinase-like ATPase, C-terminal domain"/>
    <property type="match status" value="1"/>
</dbReference>
<evidence type="ECO:0000313" key="4">
    <source>
        <dbReference type="EMBL" id="EFL39038.1"/>
    </source>
</evidence>
<sequence>MSLVCLPTSAALARRAARTTVKCWGLPEDLAADAELIACELVTNAIRHAGAHNPQEPGRCRLTLERPAPDTIRVEVYDSSMTRPVKRKSGENETDGRGLVLVEALAVEWGVTRHGRQDRLGLAENPAVSGTPRARHRRVGRAVGRPAHSGTDATRPRCSPRTSWRHIPRLRRPRSTYPSATAPGAGWPALHQSTRPSEDIT</sequence>
<accession>D9Y192</accession>
<keyword evidence="1" id="KW-0723">Serine/threonine-protein kinase</keyword>
<dbReference type="GO" id="GO:0004674">
    <property type="term" value="F:protein serine/threonine kinase activity"/>
    <property type="evidence" value="ECO:0007669"/>
    <property type="project" value="UniProtKB-KW"/>
</dbReference>
<evidence type="ECO:0000259" key="3">
    <source>
        <dbReference type="Pfam" id="PF13581"/>
    </source>
</evidence>
<protein>
    <recommendedName>
        <fullName evidence="3">Histidine kinase/HSP90-like ATPase domain-containing protein</fullName>
    </recommendedName>
</protein>
<dbReference type="CDD" id="cd16936">
    <property type="entry name" value="HATPase_RsbW-like"/>
    <property type="match status" value="1"/>
</dbReference>
<gene>
    <name evidence="4" type="ORF">SSRG_01842</name>
</gene>
<feature type="region of interest" description="Disordered" evidence="2">
    <location>
        <begin position="124"/>
        <end position="201"/>
    </location>
</feature>
<reference evidence="4" key="1">
    <citation type="submission" date="2009-02" db="EMBL/GenBank/DDBJ databases">
        <title>Annotation of Streptomyces griseoflavus strain Tu4000.</title>
        <authorList>
            <consortium name="The Broad Institute Genome Sequencing Platform"/>
            <consortium name="Broad Institute Microbial Sequencing Center"/>
            <person name="Fischbach M."/>
            <person name="Godfrey P."/>
            <person name="Ward D."/>
            <person name="Young S."/>
            <person name="Zeng Q."/>
            <person name="Koehrsen M."/>
            <person name="Alvarado L."/>
            <person name="Berlin A.M."/>
            <person name="Bochicchio J."/>
            <person name="Borenstein D."/>
            <person name="Chapman S.B."/>
            <person name="Chen Z."/>
            <person name="Engels R."/>
            <person name="Freedman E."/>
            <person name="Gellesch M."/>
            <person name="Goldberg J."/>
            <person name="Griggs A."/>
            <person name="Gujja S."/>
            <person name="Heilman E.R."/>
            <person name="Heiman D.I."/>
            <person name="Hepburn T.A."/>
            <person name="Howarth C."/>
            <person name="Jen D."/>
            <person name="Larson L."/>
            <person name="Lewis B."/>
            <person name="Mehta T."/>
            <person name="Park D."/>
            <person name="Pearson M."/>
            <person name="Richards J."/>
            <person name="Roberts A."/>
            <person name="Saif S."/>
            <person name="Shea T.D."/>
            <person name="Shenoy N."/>
            <person name="Sisk P."/>
            <person name="Stolte C."/>
            <person name="Sykes S.N."/>
            <person name="Thomson T."/>
            <person name="Walk T."/>
            <person name="White J."/>
            <person name="Yandava C."/>
            <person name="Straight P."/>
            <person name="Clardy J."/>
            <person name="Hung D."/>
            <person name="Kolter R."/>
            <person name="Mekalanos J."/>
            <person name="Walker S."/>
            <person name="Walsh C.T."/>
            <person name="Wieland-Brown L.C."/>
            <person name="Haas B."/>
            <person name="Nusbaum C."/>
            <person name="Birren B."/>
        </authorList>
    </citation>
    <scope>NUCLEOTIDE SEQUENCE [LARGE SCALE GENOMIC DNA]</scope>
    <source>
        <strain evidence="4">Tu4000</strain>
    </source>
</reference>
<dbReference type="SUPFAM" id="SSF55874">
    <property type="entry name" value="ATPase domain of HSP90 chaperone/DNA topoisomerase II/histidine kinase"/>
    <property type="match status" value="1"/>
</dbReference>
<dbReference type="HOGENOM" id="CLU_1359755_0_0_11"/>
<dbReference type="InterPro" id="IPR036890">
    <property type="entry name" value="HATPase_C_sf"/>
</dbReference>
<dbReference type="PANTHER" id="PTHR35526">
    <property type="entry name" value="ANTI-SIGMA-F FACTOR RSBW-RELATED"/>
    <property type="match status" value="1"/>
</dbReference>
<dbReference type="AlphaFoldDB" id="D9Y192"/>
<evidence type="ECO:0000256" key="2">
    <source>
        <dbReference type="SAM" id="MobiDB-lite"/>
    </source>
</evidence>
<dbReference type="PANTHER" id="PTHR35526:SF3">
    <property type="entry name" value="ANTI-SIGMA-F FACTOR RSBW"/>
    <property type="match status" value="1"/>
</dbReference>
<dbReference type="Pfam" id="PF13581">
    <property type="entry name" value="HATPase_c_2"/>
    <property type="match status" value="1"/>
</dbReference>
<dbReference type="InterPro" id="IPR003594">
    <property type="entry name" value="HATPase_dom"/>
</dbReference>
<dbReference type="Proteomes" id="UP000002968">
    <property type="component" value="Unassembled WGS sequence"/>
</dbReference>
<evidence type="ECO:0000256" key="1">
    <source>
        <dbReference type="ARBA" id="ARBA00022527"/>
    </source>
</evidence>